<dbReference type="KEGG" id="schy:GVO57_13875"/>
<accession>A0A7Z2NYZ4</accession>
<evidence type="ECO:0000259" key="1">
    <source>
        <dbReference type="Pfam" id="PF07589"/>
    </source>
</evidence>
<proteinExistence type="predicted"/>
<dbReference type="NCBIfam" id="TIGR02595">
    <property type="entry name" value="PEP_CTERM"/>
    <property type="match status" value="1"/>
</dbReference>
<organism evidence="2 3">
    <name type="scientific">Sphingomonas changnyeongensis</name>
    <dbReference type="NCBI Taxonomy" id="2698679"/>
    <lineage>
        <taxon>Bacteria</taxon>
        <taxon>Pseudomonadati</taxon>
        <taxon>Pseudomonadota</taxon>
        <taxon>Alphaproteobacteria</taxon>
        <taxon>Sphingomonadales</taxon>
        <taxon>Sphingomonadaceae</taxon>
        <taxon>Sphingomonas</taxon>
    </lineage>
</organism>
<dbReference type="InterPro" id="IPR013424">
    <property type="entry name" value="Ice-binding_C"/>
</dbReference>
<dbReference type="AlphaFoldDB" id="A0A7Z2NYZ4"/>
<feature type="domain" description="Ice-binding protein C-terminal" evidence="1">
    <location>
        <begin position="124"/>
        <end position="148"/>
    </location>
</feature>
<protein>
    <submittedName>
        <fullName evidence="2">PEPxxWA-CTERM sorting domain-containing protein</fullName>
    </submittedName>
</protein>
<name>A0A7Z2NYZ4_9SPHN</name>
<evidence type="ECO:0000313" key="2">
    <source>
        <dbReference type="EMBL" id="QHL91997.1"/>
    </source>
</evidence>
<dbReference type="NCBIfam" id="NF035944">
    <property type="entry name" value="PEPxxWA-CTERM"/>
    <property type="match status" value="1"/>
</dbReference>
<sequence>MNNLHTVENQNGFDFVLIQFDRNVRLTGANLDTYTVAGSFDNDATLSTGIVNAPWNSTLSLHTNSALMTALVSNAVSVKNSPGTPDARTFSYNQTGNIWILGADHMNTDGVDGFKLKSITFSPAVPEPATWAMMIGGFGAVGMAARRRANRRTALTA</sequence>
<gene>
    <name evidence="2" type="ORF">GVO57_13875</name>
</gene>
<evidence type="ECO:0000313" key="3">
    <source>
        <dbReference type="Proteomes" id="UP000464468"/>
    </source>
</evidence>
<reference evidence="2 3" key="1">
    <citation type="submission" date="2020-01" db="EMBL/GenBank/DDBJ databases">
        <title>Sphingomonas sp. C33 whole genome sequece.</title>
        <authorList>
            <person name="Park C."/>
        </authorList>
    </citation>
    <scope>NUCLEOTIDE SEQUENCE [LARGE SCALE GENOMIC DNA]</scope>
    <source>
        <strain evidence="2 3">C33</strain>
    </source>
</reference>
<dbReference type="Proteomes" id="UP000464468">
    <property type="component" value="Chromosome"/>
</dbReference>
<dbReference type="EMBL" id="CP047895">
    <property type="protein sequence ID" value="QHL91997.1"/>
    <property type="molecule type" value="Genomic_DNA"/>
</dbReference>
<keyword evidence="3" id="KW-1185">Reference proteome</keyword>
<dbReference type="Pfam" id="PF07589">
    <property type="entry name" value="PEP-CTERM"/>
    <property type="match status" value="1"/>
</dbReference>